<comment type="catalytic activity">
    <reaction evidence="1 9 11">
        <text>Hydrolyzes single-stranded DNA or mismatched double-stranded DNA and polynucleotides, releasing free uracil.</text>
        <dbReference type="EC" id="3.2.2.27"/>
    </reaction>
</comment>
<keyword evidence="6 9" id="KW-0227">DNA damage</keyword>
<dbReference type="InterPro" id="IPR018085">
    <property type="entry name" value="Ura-DNA_Glyclase_AS"/>
</dbReference>
<comment type="caution">
    <text evidence="13">The sequence shown here is derived from an EMBL/GenBank/DDBJ whole genome shotgun (WGS) entry which is preliminary data.</text>
</comment>
<evidence type="ECO:0000256" key="4">
    <source>
        <dbReference type="ARBA" id="ARBA00012030"/>
    </source>
</evidence>
<dbReference type="EC" id="3.2.2.27" evidence="4 9"/>
<evidence type="ECO:0000256" key="3">
    <source>
        <dbReference type="ARBA" id="ARBA00008184"/>
    </source>
</evidence>
<reference evidence="14" key="1">
    <citation type="submission" date="2018-09" db="EMBL/GenBank/DDBJ databases">
        <authorList>
            <person name="Livingstone P.G."/>
            <person name="Whitworth D.E."/>
        </authorList>
    </citation>
    <scope>NUCLEOTIDE SEQUENCE [LARGE SCALE GENOMIC DNA]</scope>
    <source>
        <strain evidence="14">CA040B</strain>
    </source>
</reference>
<evidence type="ECO:0000256" key="6">
    <source>
        <dbReference type="ARBA" id="ARBA00022763"/>
    </source>
</evidence>
<evidence type="ECO:0000256" key="11">
    <source>
        <dbReference type="RuleBase" id="RU003780"/>
    </source>
</evidence>
<dbReference type="SMART" id="SM00987">
    <property type="entry name" value="UreE_C"/>
    <property type="match status" value="1"/>
</dbReference>
<feature type="active site" description="Proton acceptor" evidence="9 10">
    <location>
        <position position="66"/>
    </location>
</feature>
<accession>A0A3A8MWD2</accession>
<dbReference type="InterPro" id="IPR036895">
    <property type="entry name" value="Uracil-DNA_glycosylase-like_sf"/>
</dbReference>
<keyword evidence="8 9" id="KW-0234">DNA repair</keyword>
<comment type="similarity">
    <text evidence="3 9 11">Belongs to the uracil-DNA glycosylase (UDG) superfamily. UNG family.</text>
</comment>
<feature type="domain" description="Uracil-DNA glycosylase-like" evidence="12">
    <location>
        <begin position="51"/>
        <end position="211"/>
    </location>
</feature>
<dbReference type="RefSeq" id="WP_120629635.1">
    <property type="nucleotide sequence ID" value="NZ_RAWG01000357.1"/>
</dbReference>
<keyword evidence="9" id="KW-0963">Cytoplasm</keyword>
<dbReference type="PROSITE" id="PS00130">
    <property type="entry name" value="U_DNA_GLYCOSYLASE"/>
    <property type="match status" value="1"/>
</dbReference>
<dbReference type="EMBL" id="RAWG01000357">
    <property type="protein sequence ID" value="RKH34041.1"/>
    <property type="molecule type" value="Genomic_DNA"/>
</dbReference>
<dbReference type="GO" id="GO:0004844">
    <property type="term" value="F:uracil DNA N-glycosylase activity"/>
    <property type="evidence" value="ECO:0007669"/>
    <property type="project" value="UniProtKB-UniRule"/>
</dbReference>
<dbReference type="OrthoDB" id="9804372at2"/>
<dbReference type="Gene3D" id="3.40.470.10">
    <property type="entry name" value="Uracil-DNA glycosylase-like domain"/>
    <property type="match status" value="1"/>
</dbReference>
<dbReference type="InterPro" id="IPR002043">
    <property type="entry name" value="UDG_fam1"/>
</dbReference>
<evidence type="ECO:0000256" key="5">
    <source>
        <dbReference type="ARBA" id="ARBA00018429"/>
    </source>
</evidence>
<dbReference type="InterPro" id="IPR005122">
    <property type="entry name" value="Uracil-DNA_glycosylase-like"/>
</dbReference>
<protein>
    <recommendedName>
        <fullName evidence="5 9">Uracil-DNA glycosylase</fullName>
        <shortName evidence="9">UDG</shortName>
        <ecNumber evidence="4 9">3.2.2.27</ecNumber>
    </recommendedName>
</protein>
<dbReference type="Pfam" id="PF03167">
    <property type="entry name" value="UDG"/>
    <property type="match status" value="1"/>
</dbReference>
<evidence type="ECO:0000259" key="12">
    <source>
        <dbReference type="SMART" id="SM00986"/>
    </source>
</evidence>
<gene>
    <name evidence="9" type="primary">ung</name>
    <name evidence="13" type="ORF">D7X12_35465</name>
</gene>
<dbReference type="CDD" id="cd10027">
    <property type="entry name" value="UDG-F1-like"/>
    <property type="match status" value="1"/>
</dbReference>
<dbReference type="PANTHER" id="PTHR11264:SF0">
    <property type="entry name" value="URACIL-DNA GLYCOSYLASE"/>
    <property type="match status" value="1"/>
</dbReference>
<keyword evidence="7 9" id="KW-0378">Hydrolase</keyword>
<dbReference type="HAMAP" id="MF_00148">
    <property type="entry name" value="UDG"/>
    <property type="match status" value="1"/>
</dbReference>
<dbReference type="Proteomes" id="UP000273405">
    <property type="component" value="Unassembled WGS sequence"/>
</dbReference>
<dbReference type="FunFam" id="3.40.470.10:FF:000001">
    <property type="entry name" value="Uracil-DNA glycosylase"/>
    <property type="match status" value="1"/>
</dbReference>
<dbReference type="NCBIfam" id="NF003591">
    <property type="entry name" value="PRK05254.1-4"/>
    <property type="match status" value="1"/>
</dbReference>
<sequence>MLADGLPEDWKKVLHDAIHAPSFKDLERFVREERREHTVFPSEADMFSAFRLTPYDDVRVLLLGQDPYHGPKQAHGLAFSVQPGVPPPPSLVNMFKELQSDLGVPKPRDGSLIPWAKQGVLLLNTVLTVRQAQPNSHAKHGWEHFTDAVIRAVSDKPDPVVFLLWGKPAQKKKALIDTKRHVVMEGVHPSPLSASKGFFGSKPFSATNDALKARGQPTIDWTLPA</sequence>
<evidence type="ECO:0000256" key="2">
    <source>
        <dbReference type="ARBA" id="ARBA00002631"/>
    </source>
</evidence>
<evidence type="ECO:0000256" key="9">
    <source>
        <dbReference type="HAMAP-Rule" id="MF_00148"/>
    </source>
</evidence>
<evidence type="ECO:0000256" key="8">
    <source>
        <dbReference type="ARBA" id="ARBA00023204"/>
    </source>
</evidence>
<evidence type="ECO:0000313" key="14">
    <source>
        <dbReference type="Proteomes" id="UP000273405"/>
    </source>
</evidence>
<keyword evidence="14" id="KW-1185">Reference proteome</keyword>
<dbReference type="SUPFAM" id="SSF52141">
    <property type="entry name" value="Uracil-DNA glycosylase-like"/>
    <property type="match status" value="1"/>
</dbReference>
<evidence type="ECO:0000256" key="10">
    <source>
        <dbReference type="PROSITE-ProRule" id="PRU10072"/>
    </source>
</evidence>
<name>A0A3A8MWD2_9BACT</name>
<dbReference type="NCBIfam" id="NF003589">
    <property type="entry name" value="PRK05254.1-2"/>
    <property type="match status" value="1"/>
</dbReference>
<dbReference type="NCBIfam" id="NF003588">
    <property type="entry name" value="PRK05254.1-1"/>
    <property type="match status" value="1"/>
</dbReference>
<dbReference type="GO" id="GO:0005737">
    <property type="term" value="C:cytoplasm"/>
    <property type="evidence" value="ECO:0007669"/>
    <property type="project" value="UniProtKB-SubCell"/>
</dbReference>
<evidence type="ECO:0000313" key="13">
    <source>
        <dbReference type="EMBL" id="RKH34041.1"/>
    </source>
</evidence>
<evidence type="ECO:0000256" key="7">
    <source>
        <dbReference type="ARBA" id="ARBA00022801"/>
    </source>
</evidence>
<proteinExistence type="inferred from homology"/>
<dbReference type="PANTHER" id="PTHR11264">
    <property type="entry name" value="URACIL-DNA GLYCOSYLASE"/>
    <property type="match status" value="1"/>
</dbReference>
<dbReference type="NCBIfam" id="NF003592">
    <property type="entry name" value="PRK05254.1-5"/>
    <property type="match status" value="1"/>
</dbReference>
<comment type="function">
    <text evidence="2 9 11">Excises uracil residues from the DNA which can arise as a result of misincorporation of dUMP residues by DNA polymerase or due to deamination of cytosine.</text>
</comment>
<dbReference type="AlphaFoldDB" id="A0A3A8MWD2"/>
<dbReference type="SMART" id="SM00986">
    <property type="entry name" value="UDG"/>
    <property type="match status" value="1"/>
</dbReference>
<organism evidence="13 14">
    <name type="scientific">Corallococcus sicarius</name>
    <dbReference type="NCBI Taxonomy" id="2316726"/>
    <lineage>
        <taxon>Bacteria</taxon>
        <taxon>Pseudomonadati</taxon>
        <taxon>Myxococcota</taxon>
        <taxon>Myxococcia</taxon>
        <taxon>Myxococcales</taxon>
        <taxon>Cystobacterineae</taxon>
        <taxon>Myxococcaceae</taxon>
        <taxon>Corallococcus</taxon>
    </lineage>
</organism>
<dbReference type="NCBIfam" id="TIGR00628">
    <property type="entry name" value="ung"/>
    <property type="match status" value="1"/>
</dbReference>
<evidence type="ECO:0000256" key="1">
    <source>
        <dbReference type="ARBA" id="ARBA00001400"/>
    </source>
</evidence>
<dbReference type="GO" id="GO:0097510">
    <property type="term" value="P:base-excision repair, AP site formation via deaminated base removal"/>
    <property type="evidence" value="ECO:0007669"/>
    <property type="project" value="TreeGrafter"/>
</dbReference>
<keyword evidence="13" id="KW-0326">Glycosidase</keyword>
<comment type="subcellular location">
    <subcellularLocation>
        <location evidence="9">Cytoplasm</location>
    </subcellularLocation>
</comment>